<dbReference type="AlphaFoldDB" id="A0A3A6THZ6"/>
<dbReference type="InterPro" id="IPR023559">
    <property type="entry name" value="Flagellar_FlhD"/>
</dbReference>
<keyword evidence="7" id="KW-0804">Transcription</keyword>
<evidence type="ECO:0000256" key="2">
    <source>
        <dbReference type="ARBA" id="ARBA00022795"/>
    </source>
</evidence>
<keyword evidence="3" id="KW-0805">Transcription regulation</keyword>
<dbReference type="InterPro" id="IPR036194">
    <property type="entry name" value="FlhD_sf"/>
</dbReference>
<evidence type="ECO:0000256" key="1">
    <source>
        <dbReference type="ARBA" id="ARBA00022490"/>
    </source>
</evidence>
<evidence type="ECO:0000256" key="6">
    <source>
        <dbReference type="ARBA" id="ARBA00023159"/>
    </source>
</evidence>
<protein>
    <submittedName>
        <fullName evidence="9">Uncharacterized protein</fullName>
    </submittedName>
</protein>
<keyword evidence="5" id="KW-1015">Disulfide bond</keyword>
<evidence type="ECO:0000256" key="8">
    <source>
        <dbReference type="ARBA" id="ARBA00025431"/>
    </source>
</evidence>
<comment type="caution">
    <text evidence="9">The sequence shown here is derived from an EMBL/GenBank/DDBJ whole genome shotgun (WGS) entry which is preliminary data.</text>
</comment>
<name>A0A3A6THZ6_9GAMM</name>
<evidence type="ECO:0000256" key="4">
    <source>
        <dbReference type="ARBA" id="ARBA00023125"/>
    </source>
</evidence>
<evidence type="ECO:0000256" key="5">
    <source>
        <dbReference type="ARBA" id="ARBA00023157"/>
    </source>
</evidence>
<dbReference type="Gene3D" id="1.10.4000.10">
    <property type="entry name" value="Flagellar transcriptional activator FlhD"/>
    <property type="match status" value="1"/>
</dbReference>
<dbReference type="Pfam" id="PF05247">
    <property type="entry name" value="FlhD"/>
    <property type="match status" value="1"/>
</dbReference>
<dbReference type="SUPFAM" id="SSF63592">
    <property type="entry name" value="Flagellar transcriptional activator FlhD"/>
    <property type="match status" value="1"/>
</dbReference>
<sequence length="101" mass="11674">MFIDNPFYQLNLCYLSTLKEMALREPKSAQFTFGLSASLINTIAKCSFPQLEQIAKKNTICFKLSGSEQFFYKILLQPDDDISRLSFIVSEHTDNEQNEHE</sequence>
<evidence type="ECO:0000256" key="7">
    <source>
        <dbReference type="ARBA" id="ARBA00023163"/>
    </source>
</evidence>
<evidence type="ECO:0000313" key="9">
    <source>
        <dbReference type="EMBL" id="RJY13174.1"/>
    </source>
</evidence>
<accession>A0A3A6THZ6</accession>
<keyword evidence="6" id="KW-0010">Activator</keyword>
<organism evidence="9 10">
    <name type="scientific">Parashewanella spongiae</name>
    <dbReference type="NCBI Taxonomy" id="342950"/>
    <lineage>
        <taxon>Bacteria</taxon>
        <taxon>Pseudomonadati</taxon>
        <taxon>Pseudomonadota</taxon>
        <taxon>Gammaproteobacteria</taxon>
        <taxon>Alteromonadales</taxon>
        <taxon>Shewanellaceae</taxon>
        <taxon>Parashewanella</taxon>
    </lineage>
</organism>
<evidence type="ECO:0000256" key="3">
    <source>
        <dbReference type="ARBA" id="ARBA00023015"/>
    </source>
</evidence>
<dbReference type="GO" id="GO:0003677">
    <property type="term" value="F:DNA binding"/>
    <property type="evidence" value="ECO:0007669"/>
    <property type="project" value="UniProtKB-KW"/>
</dbReference>
<comment type="function">
    <text evidence="8">Functions in complex with FlhC as a master transcriptional regulator that regulates transcription of several flagellar and non-flagellar operons by binding to their promoter region. Activates expression of class 2 flagellar genes, including fliA, which is a flagellum-specific sigma factor that turns on the class 3 genes. Also regulates genes whose products function in a variety of physiological pathways.</text>
</comment>
<reference evidence="9 10" key="1">
    <citation type="submission" date="2018-09" db="EMBL/GenBank/DDBJ databases">
        <title>Phylogeny of the Shewanellaceae, and recommendation for two new genera, Pseudoshewanella and Parashewanella.</title>
        <authorList>
            <person name="Wang G."/>
        </authorList>
    </citation>
    <scope>NUCLEOTIDE SEQUENCE [LARGE SCALE GENOMIC DNA]</scope>
    <source>
        <strain evidence="9 10">KCTC 22492</strain>
    </source>
</reference>
<proteinExistence type="predicted"/>
<dbReference type="GO" id="GO:0044780">
    <property type="term" value="P:bacterial-type flagellum assembly"/>
    <property type="evidence" value="ECO:0007669"/>
    <property type="project" value="InterPro"/>
</dbReference>
<evidence type="ECO:0000313" key="10">
    <source>
        <dbReference type="Proteomes" id="UP000273022"/>
    </source>
</evidence>
<keyword evidence="4" id="KW-0238">DNA-binding</keyword>
<dbReference type="GO" id="GO:0045893">
    <property type="term" value="P:positive regulation of DNA-templated transcription"/>
    <property type="evidence" value="ECO:0007669"/>
    <property type="project" value="InterPro"/>
</dbReference>
<gene>
    <name evidence="9" type="ORF">D5R81_11695</name>
</gene>
<dbReference type="Proteomes" id="UP000273022">
    <property type="component" value="Unassembled WGS sequence"/>
</dbReference>
<dbReference type="EMBL" id="QYYH01000068">
    <property type="protein sequence ID" value="RJY13174.1"/>
    <property type="molecule type" value="Genomic_DNA"/>
</dbReference>
<dbReference type="RefSeq" id="WP_121853819.1">
    <property type="nucleotide sequence ID" value="NZ_CP037952.1"/>
</dbReference>
<keyword evidence="2" id="KW-1005">Bacterial flagellum biogenesis</keyword>
<keyword evidence="10" id="KW-1185">Reference proteome</keyword>
<keyword evidence="1" id="KW-0963">Cytoplasm</keyword>